<accession>A0A8S4N1E3</accession>
<reference evidence="1" key="1">
    <citation type="submission" date="2022-03" db="EMBL/GenBank/DDBJ databases">
        <authorList>
            <person name="Martin C."/>
        </authorList>
    </citation>
    <scope>NUCLEOTIDE SEQUENCE</scope>
</reference>
<name>A0A8S4N1E3_OWEFU</name>
<keyword evidence="2" id="KW-1185">Reference proteome</keyword>
<comment type="caution">
    <text evidence="1">The sequence shown here is derived from an EMBL/GenBank/DDBJ whole genome shotgun (WGS) entry which is preliminary data.</text>
</comment>
<dbReference type="EMBL" id="CAIIXF020000001">
    <property type="protein sequence ID" value="CAH1774629.1"/>
    <property type="molecule type" value="Genomic_DNA"/>
</dbReference>
<feature type="non-terminal residue" evidence="1">
    <location>
        <position position="1"/>
    </location>
</feature>
<organism evidence="1 2">
    <name type="scientific">Owenia fusiformis</name>
    <name type="common">Polychaete worm</name>
    <dbReference type="NCBI Taxonomy" id="6347"/>
    <lineage>
        <taxon>Eukaryota</taxon>
        <taxon>Metazoa</taxon>
        <taxon>Spiralia</taxon>
        <taxon>Lophotrochozoa</taxon>
        <taxon>Annelida</taxon>
        <taxon>Polychaeta</taxon>
        <taxon>Sedentaria</taxon>
        <taxon>Canalipalpata</taxon>
        <taxon>Sabellida</taxon>
        <taxon>Oweniida</taxon>
        <taxon>Oweniidae</taxon>
        <taxon>Owenia</taxon>
    </lineage>
</organism>
<proteinExistence type="predicted"/>
<sequence length="242" mass="28234">RLHYRAALSCSGALHGSSTLKTLDCLKWKPLESRRRDKNLIIMFKICRNMAPDYIVECFDHYKSEQRRVLRTHRPFQIPVKSSARLINGPVLRLISEWNKLSLEERSTPTISLFKSKIKKKSSKFNDFNTTSKLNLSRKQEITLNRIRCGLYFESQKFAHNFPNTTNLCVCGKSATPKHLILQCKRHSTQRKNLEETLEQQNLETHLSGQDKIEFLIFKNSFSIQQDSQLKGRFVDFILSLT</sequence>
<protein>
    <submittedName>
        <fullName evidence="1">Uncharacterized protein</fullName>
    </submittedName>
</protein>
<gene>
    <name evidence="1" type="ORF">OFUS_LOCUS2051</name>
</gene>
<dbReference type="AlphaFoldDB" id="A0A8S4N1E3"/>
<evidence type="ECO:0000313" key="1">
    <source>
        <dbReference type="EMBL" id="CAH1774629.1"/>
    </source>
</evidence>
<dbReference type="Proteomes" id="UP000749559">
    <property type="component" value="Unassembled WGS sequence"/>
</dbReference>
<dbReference type="OrthoDB" id="6139803at2759"/>
<evidence type="ECO:0000313" key="2">
    <source>
        <dbReference type="Proteomes" id="UP000749559"/>
    </source>
</evidence>